<sequence length="121" mass="13848">MQIKIHIGSYKALVEAGREQFEAEVRSLLPEVKLGETSDKLTQDELNLLLAHAHRKVLHMQTQLARLQVPGCVRDEGCVREAVTSRSYLNLCEIYGRVLLKVGNVIEGELIRRNWVFFVVY</sequence>
<keyword evidence="2" id="KW-1185">Reference proteome</keyword>
<gene>
    <name evidence="1" type="primary">IMMT</name>
    <name evidence="1" type="ORF">E2C01_075374</name>
</gene>
<dbReference type="OrthoDB" id="10261039at2759"/>
<dbReference type="AlphaFoldDB" id="A0A5B7I5X8"/>
<accession>A0A5B7I5X8</accession>
<protein>
    <submittedName>
        <fullName evidence="1">MICOS complex subunit MIC60</fullName>
    </submittedName>
</protein>
<dbReference type="EMBL" id="VSRR010054996">
    <property type="protein sequence ID" value="MPC80781.1"/>
    <property type="molecule type" value="Genomic_DNA"/>
</dbReference>
<reference evidence="1 2" key="1">
    <citation type="submission" date="2019-05" db="EMBL/GenBank/DDBJ databases">
        <title>Another draft genome of Portunus trituberculatus and its Hox gene families provides insights of decapod evolution.</title>
        <authorList>
            <person name="Jeong J.-H."/>
            <person name="Song I."/>
            <person name="Kim S."/>
            <person name="Choi T."/>
            <person name="Kim D."/>
            <person name="Ryu S."/>
            <person name="Kim W."/>
        </authorList>
    </citation>
    <scope>NUCLEOTIDE SEQUENCE [LARGE SCALE GENOMIC DNA]</scope>
    <source>
        <tissue evidence="1">Muscle</tissue>
    </source>
</reference>
<evidence type="ECO:0000313" key="2">
    <source>
        <dbReference type="Proteomes" id="UP000324222"/>
    </source>
</evidence>
<name>A0A5B7I5X8_PORTR</name>
<organism evidence="1 2">
    <name type="scientific">Portunus trituberculatus</name>
    <name type="common">Swimming crab</name>
    <name type="synonym">Neptunus trituberculatus</name>
    <dbReference type="NCBI Taxonomy" id="210409"/>
    <lineage>
        <taxon>Eukaryota</taxon>
        <taxon>Metazoa</taxon>
        <taxon>Ecdysozoa</taxon>
        <taxon>Arthropoda</taxon>
        <taxon>Crustacea</taxon>
        <taxon>Multicrustacea</taxon>
        <taxon>Malacostraca</taxon>
        <taxon>Eumalacostraca</taxon>
        <taxon>Eucarida</taxon>
        <taxon>Decapoda</taxon>
        <taxon>Pleocyemata</taxon>
        <taxon>Brachyura</taxon>
        <taxon>Eubrachyura</taxon>
        <taxon>Portunoidea</taxon>
        <taxon>Portunidae</taxon>
        <taxon>Portuninae</taxon>
        <taxon>Portunus</taxon>
    </lineage>
</organism>
<evidence type="ECO:0000313" key="1">
    <source>
        <dbReference type="EMBL" id="MPC80781.1"/>
    </source>
</evidence>
<dbReference type="Proteomes" id="UP000324222">
    <property type="component" value="Unassembled WGS sequence"/>
</dbReference>
<comment type="caution">
    <text evidence="1">The sequence shown here is derived from an EMBL/GenBank/DDBJ whole genome shotgun (WGS) entry which is preliminary data.</text>
</comment>
<proteinExistence type="predicted"/>